<gene>
    <name evidence="12" type="ORF">RsY01_1090</name>
</gene>
<keyword evidence="2" id="KW-0902">Two-component regulatory system</keyword>
<dbReference type="PROSITE" id="PS50110">
    <property type="entry name" value="RESPONSE_REGULATORY"/>
    <property type="match status" value="1"/>
</dbReference>
<dbReference type="AlphaFoldDB" id="A0A224X836"/>
<dbReference type="PANTHER" id="PTHR48111">
    <property type="entry name" value="REGULATOR OF RPOS"/>
    <property type="match status" value="1"/>
</dbReference>
<dbReference type="SUPFAM" id="SSF46894">
    <property type="entry name" value="C-terminal effector domain of the bipartite response regulators"/>
    <property type="match status" value="1"/>
</dbReference>
<proteinExistence type="predicted"/>
<dbReference type="SMART" id="SM00862">
    <property type="entry name" value="Trans_reg_C"/>
    <property type="match status" value="1"/>
</dbReference>
<evidence type="ECO:0000259" key="11">
    <source>
        <dbReference type="PROSITE" id="PS51755"/>
    </source>
</evidence>
<dbReference type="CDD" id="cd00383">
    <property type="entry name" value="trans_reg_C"/>
    <property type="match status" value="1"/>
</dbReference>
<reference evidence="13" key="1">
    <citation type="submission" date="2017-08" db="EMBL/GenBank/DDBJ databases">
        <title>Draft genome sequence of Lactococcus sp. strain Rs-Y01, isolated from the gut of the lower termite Reticulitermes speratus.</title>
        <authorList>
            <person name="Ohkuma M."/>
            <person name="Yuki M."/>
        </authorList>
    </citation>
    <scope>NUCLEOTIDE SEQUENCE [LARGE SCALE GENOMIC DNA]</scope>
    <source>
        <strain evidence="13">Rs-Y01</strain>
    </source>
</reference>
<dbReference type="GO" id="GO:0000156">
    <property type="term" value="F:phosphorelay response regulator activity"/>
    <property type="evidence" value="ECO:0007669"/>
    <property type="project" value="TreeGrafter"/>
</dbReference>
<sequence length="238" mass="27078">MKTIMIADDDSAILALLSYTFESDGFKVSLVENGQAALDLAAKQDFDVILLDMMMPELSGLAVTEALRQRANYTPIIILTAREDDDLKITGINSGVDDYLDKTTPQREIVARANALIRRNQIYQQSGQATTQQADDAIDSYHFDGLEIDLKTKSVSLSDEKIALSKREYYLLIFLIQNRDQIVSREAILTEFWGETQDYETRVVDVTISNLRKKLHNQFIKTKRGFGYQFSEHHTKDI</sequence>
<dbReference type="Proteomes" id="UP000218689">
    <property type="component" value="Unassembled WGS sequence"/>
</dbReference>
<evidence type="ECO:0000256" key="1">
    <source>
        <dbReference type="ARBA" id="ARBA00022553"/>
    </source>
</evidence>
<dbReference type="InterPro" id="IPR016032">
    <property type="entry name" value="Sig_transdc_resp-reg_C-effctor"/>
</dbReference>
<evidence type="ECO:0000256" key="3">
    <source>
        <dbReference type="ARBA" id="ARBA00023015"/>
    </source>
</evidence>
<evidence type="ECO:0000256" key="8">
    <source>
        <dbReference type="PROSITE-ProRule" id="PRU00169"/>
    </source>
</evidence>
<feature type="DNA-binding region" description="OmpR/PhoB-type" evidence="9">
    <location>
        <begin position="138"/>
        <end position="232"/>
    </location>
</feature>
<dbReference type="CDD" id="cd17574">
    <property type="entry name" value="REC_OmpR"/>
    <property type="match status" value="1"/>
</dbReference>
<dbReference type="RefSeq" id="WP_167373228.1">
    <property type="nucleotide sequence ID" value="NZ_BEDT01000002.1"/>
</dbReference>
<dbReference type="Pfam" id="PF00486">
    <property type="entry name" value="Trans_reg_C"/>
    <property type="match status" value="1"/>
</dbReference>
<dbReference type="InterPro" id="IPR039420">
    <property type="entry name" value="WalR-like"/>
</dbReference>
<dbReference type="Pfam" id="PF00072">
    <property type="entry name" value="Response_reg"/>
    <property type="match status" value="1"/>
</dbReference>
<evidence type="ECO:0000313" key="12">
    <source>
        <dbReference type="EMBL" id="GAX47490.1"/>
    </source>
</evidence>
<evidence type="ECO:0000259" key="10">
    <source>
        <dbReference type="PROSITE" id="PS50110"/>
    </source>
</evidence>
<dbReference type="SMART" id="SM00448">
    <property type="entry name" value="REC"/>
    <property type="match status" value="1"/>
</dbReference>
<keyword evidence="13" id="KW-1185">Reference proteome</keyword>
<evidence type="ECO:0000256" key="5">
    <source>
        <dbReference type="ARBA" id="ARBA00023163"/>
    </source>
</evidence>
<dbReference type="Gene3D" id="1.10.10.10">
    <property type="entry name" value="Winged helix-like DNA-binding domain superfamily/Winged helix DNA-binding domain"/>
    <property type="match status" value="1"/>
</dbReference>
<dbReference type="InterPro" id="IPR011006">
    <property type="entry name" value="CheY-like_superfamily"/>
</dbReference>
<keyword evidence="3" id="KW-0805">Transcription regulation</keyword>
<dbReference type="GO" id="GO:0032993">
    <property type="term" value="C:protein-DNA complex"/>
    <property type="evidence" value="ECO:0007669"/>
    <property type="project" value="TreeGrafter"/>
</dbReference>
<comment type="caution">
    <text evidence="12">The sequence shown here is derived from an EMBL/GenBank/DDBJ whole genome shotgun (WGS) entry which is preliminary data.</text>
</comment>
<organism evidence="12 13">
    <name type="scientific">Pseudolactococcus reticulitermitis</name>
    <dbReference type="NCBI Taxonomy" id="2025039"/>
    <lineage>
        <taxon>Bacteria</taxon>
        <taxon>Bacillati</taxon>
        <taxon>Bacillota</taxon>
        <taxon>Bacilli</taxon>
        <taxon>Lactobacillales</taxon>
        <taxon>Streptococcaceae</taxon>
        <taxon>Pseudolactococcus</taxon>
    </lineage>
</organism>
<dbReference type="SUPFAM" id="SSF52172">
    <property type="entry name" value="CheY-like"/>
    <property type="match status" value="1"/>
</dbReference>
<dbReference type="InterPro" id="IPR001789">
    <property type="entry name" value="Sig_transdc_resp-reg_receiver"/>
</dbReference>
<evidence type="ECO:0000313" key="13">
    <source>
        <dbReference type="Proteomes" id="UP000218689"/>
    </source>
</evidence>
<feature type="domain" description="OmpR/PhoB-type" evidence="11">
    <location>
        <begin position="138"/>
        <end position="232"/>
    </location>
</feature>
<dbReference type="GO" id="GO:0006355">
    <property type="term" value="P:regulation of DNA-templated transcription"/>
    <property type="evidence" value="ECO:0007669"/>
    <property type="project" value="InterPro"/>
</dbReference>
<comment type="function">
    <text evidence="6">Member of the two-component regulatory system DltS/DltR. Regulates the expression of the dlt operon.</text>
</comment>
<dbReference type="PANTHER" id="PTHR48111:SF40">
    <property type="entry name" value="PHOSPHATE REGULON TRANSCRIPTIONAL REGULATORY PROTEIN PHOB"/>
    <property type="match status" value="1"/>
</dbReference>
<keyword evidence="4 9" id="KW-0238">DNA-binding</keyword>
<protein>
    <recommendedName>
        <fullName evidence="7">Transcriptional regulatory protein DltR</fullName>
    </recommendedName>
</protein>
<dbReference type="Gene3D" id="3.40.50.2300">
    <property type="match status" value="1"/>
</dbReference>
<evidence type="ECO:0000256" key="4">
    <source>
        <dbReference type="ARBA" id="ARBA00023125"/>
    </source>
</evidence>
<name>A0A224X836_9LACT</name>
<evidence type="ECO:0000256" key="7">
    <source>
        <dbReference type="ARBA" id="ARBA00071115"/>
    </source>
</evidence>
<feature type="modified residue" description="4-aspartylphosphate" evidence="8">
    <location>
        <position position="52"/>
    </location>
</feature>
<evidence type="ECO:0000256" key="6">
    <source>
        <dbReference type="ARBA" id="ARBA00055621"/>
    </source>
</evidence>
<evidence type="ECO:0000256" key="2">
    <source>
        <dbReference type="ARBA" id="ARBA00023012"/>
    </source>
</evidence>
<dbReference type="PROSITE" id="PS51755">
    <property type="entry name" value="OMPR_PHOB"/>
    <property type="match status" value="1"/>
</dbReference>
<dbReference type="InterPro" id="IPR036388">
    <property type="entry name" value="WH-like_DNA-bd_sf"/>
</dbReference>
<dbReference type="FunFam" id="3.40.50.2300:FF:000001">
    <property type="entry name" value="DNA-binding response regulator PhoB"/>
    <property type="match status" value="1"/>
</dbReference>
<dbReference type="GO" id="GO:0000976">
    <property type="term" value="F:transcription cis-regulatory region binding"/>
    <property type="evidence" value="ECO:0007669"/>
    <property type="project" value="TreeGrafter"/>
</dbReference>
<dbReference type="GO" id="GO:0005829">
    <property type="term" value="C:cytosol"/>
    <property type="evidence" value="ECO:0007669"/>
    <property type="project" value="TreeGrafter"/>
</dbReference>
<keyword evidence="5" id="KW-0804">Transcription</keyword>
<dbReference type="InterPro" id="IPR001867">
    <property type="entry name" value="OmpR/PhoB-type_DNA-bd"/>
</dbReference>
<evidence type="ECO:0000256" key="9">
    <source>
        <dbReference type="PROSITE-ProRule" id="PRU01091"/>
    </source>
</evidence>
<dbReference type="EMBL" id="BEDT01000002">
    <property type="protein sequence ID" value="GAX47490.1"/>
    <property type="molecule type" value="Genomic_DNA"/>
</dbReference>
<accession>A0A224X836</accession>
<feature type="domain" description="Response regulatory" evidence="10">
    <location>
        <begin position="3"/>
        <end position="117"/>
    </location>
</feature>
<keyword evidence="1 8" id="KW-0597">Phosphoprotein</keyword>